<dbReference type="OrthoDB" id="2984728at2759"/>
<proteinExistence type="predicted"/>
<keyword evidence="2" id="KW-1185">Reference proteome</keyword>
<accession>A0A9P6UDF0</accession>
<dbReference type="Proteomes" id="UP000823405">
    <property type="component" value="Unassembled WGS sequence"/>
</dbReference>
<sequence length="108" mass="11294">MPSVAGSFRIAGPGTTFWTNFVIDEITHSFQGTLGGTSVEPCDGVVTLTYDDPGQLTSTRDFSGIVGRTTTKITVANGVEIAGPLNNPISIANNVTGTGRWGVTKFDN</sequence>
<dbReference type="EMBL" id="JAAAIN010005978">
    <property type="protein sequence ID" value="KAG0272329.1"/>
    <property type="molecule type" value="Genomic_DNA"/>
</dbReference>
<gene>
    <name evidence="1" type="ORF">BGZ97_011001</name>
</gene>
<evidence type="ECO:0000313" key="1">
    <source>
        <dbReference type="EMBL" id="KAG0272329.1"/>
    </source>
</evidence>
<name>A0A9P6UDF0_9FUNG</name>
<comment type="caution">
    <text evidence="1">The sequence shown here is derived from an EMBL/GenBank/DDBJ whole genome shotgun (WGS) entry which is preliminary data.</text>
</comment>
<reference evidence="1" key="1">
    <citation type="journal article" date="2020" name="Fungal Divers.">
        <title>Resolving the Mortierellaceae phylogeny through synthesis of multi-gene phylogenetics and phylogenomics.</title>
        <authorList>
            <person name="Vandepol N."/>
            <person name="Liber J."/>
            <person name="Desiro A."/>
            <person name="Na H."/>
            <person name="Kennedy M."/>
            <person name="Barry K."/>
            <person name="Grigoriev I.V."/>
            <person name="Miller A.N."/>
            <person name="O'Donnell K."/>
            <person name="Stajich J.E."/>
            <person name="Bonito G."/>
        </authorList>
    </citation>
    <scope>NUCLEOTIDE SEQUENCE</scope>
    <source>
        <strain evidence="1">NVP60</strain>
    </source>
</reference>
<dbReference type="AlphaFoldDB" id="A0A9P6UDF0"/>
<protein>
    <submittedName>
        <fullName evidence="1">Uncharacterized protein</fullName>
    </submittedName>
</protein>
<evidence type="ECO:0000313" key="2">
    <source>
        <dbReference type="Proteomes" id="UP000823405"/>
    </source>
</evidence>
<organism evidence="1 2">
    <name type="scientific">Linnemannia gamsii</name>
    <dbReference type="NCBI Taxonomy" id="64522"/>
    <lineage>
        <taxon>Eukaryota</taxon>
        <taxon>Fungi</taxon>
        <taxon>Fungi incertae sedis</taxon>
        <taxon>Mucoromycota</taxon>
        <taxon>Mortierellomycotina</taxon>
        <taxon>Mortierellomycetes</taxon>
        <taxon>Mortierellales</taxon>
        <taxon>Mortierellaceae</taxon>
        <taxon>Linnemannia</taxon>
    </lineage>
</organism>